<reference evidence="2" key="5">
    <citation type="journal article" date="2021" name="G3 (Bethesda)">
        <title>Aegilops tauschii genome assembly Aet v5.0 features greater sequence contiguity and improved annotation.</title>
        <authorList>
            <person name="Wang L."/>
            <person name="Zhu T."/>
            <person name="Rodriguez J.C."/>
            <person name="Deal K.R."/>
            <person name="Dubcovsky J."/>
            <person name="McGuire P.E."/>
            <person name="Lux T."/>
            <person name="Spannagl M."/>
            <person name="Mayer K.F.X."/>
            <person name="Baldrich P."/>
            <person name="Meyers B.C."/>
            <person name="Huo N."/>
            <person name="Gu Y.Q."/>
            <person name="Zhou H."/>
            <person name="Devos K.M."/>
            <person name="Bennetzen J.L."/>
            <person name="Unver T."/>
            <person name="Budak H."/>
            <person name="Gulick P.J."/>
            <person name="Galiba G."/>
            <person name="Kalapos B."/>
            <person name="Nelson D.R."/>
            <person name="Li P."/>
            <person name="You F.M."/>
            <person name="Luo M.C."/>
            <person name="Dvorak J."/>
        </authorList>
    </citation>
    <scope>NUCLEOTIDE SEQUENCE [LARGE SCALE GENOMIC DNA]</scope>
    <source>
        <strain evidence="2">cv. AL8/78</strain>
    </source>
</reference>
<sequence>KMTTYIAKFSLLCHRLTRDFLRILLCFALVCKTRSNYVLKKLLLGCTDIRYLPVIFICIFSSLVLCISCFALLTSQTWLTLACIQLTGSGLEQFGGSHPLENLLQMDLWPG</sequence>
<keyword evidence="1" id="KW-0812">Transmembrane</keyword>
<reference evidence="2" key="3">
    <citation type="journal article" date="2017" name="Nature">
        <title>Genome sequence of the progenitor of the wheat D genome Aegilops tauschii.</title>
        <authorList>
            <person name="Luo M.C."/>
            <person name="Gu Y.Q."/>
            <person name="Puiu D."/>
            <person name="Wang H."/>
            <person name="Twardziok S.O."/>
            <person name="Deal K.R."/>
            <person name="Huo N."/>
            <person name="Zhu T."/>
            <person name="Wang L."/>
            <person name="Wang Y."/>
            <person name="McGuire P.E."/>
            <person name="Liu S."/>
            <person name="Long H."/>
            <person name="Ramasamy R.K."/>
            <person name="Rodriguez J.C."/>
            <person name="Van S.L."/>
            <person name="Yuan L."/>
            <person name="Wang Z."/>
            <person name="Xia Z."/>
            <person name="Xiao L."/>
            <person name="Anderson O.D."/>
            <person name="Ouyang S."/>
            <person name="Liang Y."/>
            <person name="Zimin A.V."/>
            <person name="Pertea G."/>
            <person name="Qi P."/>
            <person name="Bennetzen J.L."/>
            <person name="Dai X."/>
            <person name="Dawson M.W."/>
            <person name="Muller H.G."/>
            <person name="Kugler K."/>
            <person name="Rivarola-Duarte L."/>
            <person name="Spannagl M."/>
            <person name="Mayer K.F.X."/>
            <person name="Lu F.H."/>
            <person name="Bevan M.W."/>
            <person name="Leroy P."/>
            <person name="Li P."/>
            <person name="You F.M."/>
            <person name="Sun Q."/>
            <person name="Liu Z."/>
            <person name="Lyons E."/>
            <person name="Wicker T."/>
            <person name="Salzberg S.L."/>
            <person name="Devos K.M."/>
            <person name="Dvorak J."/>
        </authorList>
    </citation>
    <scope>NUCLEOTIDE SEQUENCE [LARGE SCALE GENOMIC DNA]</scope>
    <source>
        <strain evidence="2">cv. AL8/78</strain>
    </source>
</reference>
<dbReference type="AlphaFoldDB" id="A0A453IS91"/>
<keyword evidence="1" id="KW-1133">Transmembrane helix</keyword>
<feature type="transmembrane region" description="Helical" evidence="1">
    <location>
        <begin position="51"/>
        <end position="73"/>
    </location>
</feature>
<evidence type="ECO:0000313" key="2">
    <source>
        <dbReference type="EnsemblPlants" id="AET4Gv20659400.1"/>
    </source>
</evidence>
<proteinExistence type="predicted"/>
<evidence type="ECO:0000313" key="3">
    <source>
        <dbReference type="Proteomes" id="UP000015105"/>
    </source>
</evidence>
<keyword evidence="1" id="KW-0472">Membrane</keyword>
<organism evidence="2 3">
    <name type="scientific">Aegilops tauschii subsp. strangulata</name>
    <name type="common">Goatgrass</name>
    <dbReference type="NCBI Taxonomy" id="200361"/>
    <lineage>
        <taxon>Eukaryota</taxon>
        <taxon>Viridiplantae</taxon>
        <taxon>Streptophyta</taxon>
        <taxon>Embryophyta</taxon>
        <taxon>Tracheophyta</taxon>
        <taxon>Spermatophyta</taxon>
        <taxon>Magnoliopsida</taxon>
        <taxon>Liliopsida</taxon>
        <taxon>Poales</taxon>
        <taxon>Poaceae</taxon>
        <taxon>BOP clade</taxon>
        <taxon>Pooideae</taxon>
        <taxon>Triticodae</taxon>
        <taxon>Triticeae</taxon>
        <taxon>Triticinae</taxon>
        <taxon>Aegilops</taxon>
    </lineage>
</organism>
<dbReference type="Gramene" id="AET4Gv20659400.1">
    <property type="protein sequence ID" value="AET4Gv20659400.1"/>
    <property type="gene ID" value="AET4Gv20659400"/>
</dbReference>
<keyword evidence="3" id="KW-1185">Reference proteome</keyword>
<reference evidence="3" key="1">
    <citation type="journal article" date="2014" name="Science">
        <title>Ancient hybridizations among the ancestral genomes of bread wheat.</title>
        <authorList>
            <consortium name="International Wheat Genome Sequencing Consortium,"/>
            <person name="Marcussen T."/>
            <person name="Sandve S.R."/>
            <person name="Heier L."/>
            <person name="Spannagl M."/>
            <person name="Pfeifer M."/>
            <person name="Jakobsen K.S."/>
            <person name="Wulff B.B."/>
            <person name="Steuernagel B."/>
            <person name="Mayer K.F."/>
            <person name="Olsen O.A."/>
        </authorList>
    </citation>
    <scope>NUCLEOTIDE SEQUENCE [LARGE SCALE GENOMIC DNA]</scope>
    <source>
        <strain evidence="3">cv. AL8/78</strain>
    </source>
</reference>
<reference evidence="2" key="4">
    <citation type="submission" date="2019-03" db="UniProtKB">
        <authorList>
            <consortium name="EnsemblPlants"/>
        </authorList>
    </citation>
    <scope>IDENTIFICATION</scope>
</reference>
<name>A0A453IS91_AEGTS</name>
<reference evidence="3" key="2">
    <citation type="journal article" date="2017" name="Nat. Plants">
        <title>The Aegilops tauschii genome reveals multiple impacts of transposons.</title>
        <authorList>
            <person name="Zhao G."/>
            <person name="Zou C."/>
            <person name="Li K."/>
            <person name="Wang K."/>
            <person name="Li T."/>
            <person name="Gao L."/>
            <person name="Zhang X."/>
            <person name="Wang H."/>
            <person name="Yang Z."/>
            <person name="Liu X."/>
            <person name="Jiang W."/>
            <person name="Mao L."/>
            <person name="Kong X."/>
            <person name="Jiao Y."/>
            <person name="Jia J."/>
        </authorList>
    </citation>
    <scope>NUCLEOTIDE SEQUENCE [LARGE SCALE GENOMIC DNA]</scope>
    <source>
        <strain evidence="3">cv. AL8/78</strain>
    </source>
</reference>
<accession>A0A453IS91</accession>
<dbReference type="EnsemblPlants" id="AET4Gv20659400.1">
    <property type="protein sequence ID" value="AET4Gv20659400.1"/>
    <property type="gene ID" value="AET4Gv20659400"/>
</dbReference>
<protein>
    <submittedName>
        <fullName evidence="2">Uncharacterized protein</fullName>
    </submittedName>
</protein>
<feature type="transmembrane region" description="Helical" evidence="1">
    <location>
        <begin position="20"/>
        <end position="39"/>
    </location>
</feature>
<evidence type="ECO:0000256" key="1">
    <source>
        <dbReference type="SAM" id="Phobius"/>
    </source>
</evidence>
<dbReference type="Proteomes" id="UP000015105">
    <property type="component" value="Chromosome 4D"/>
</dbReference>